<reference evidence="1 2" key="1">
    <citation type="submission" date="2015-01" db="EMBL/GenBank/DDBJ databases">
        <title>Evolution of Trichinella species and genotypes.</title>
        <authorList>
            <person name="Korhonen P.K."/>
            <person name="Edoardo P."/>
            <person name="Giuseppe L.R."/>
            <person name="Gasser R.B."/>
        </authorList>
    </citation>
    <scope>NUCLEOTIDE SEQUENCE [LARGE SCALE GENOMIC DNA]</scope>
    <source>
        <strain evidence="1">ISS1980</strain>
    </source>
</reference>
<dbReference type="EMBL" id="JYDO01000152">
    <property type="protein sequence ID" value="KRZ68835.1"/>
    <property type="molecule type" value="Genomic_DNA"/>
</dbReference>
<dbReference type="OrthoDB" id="10314373at2759"/>
<protein>
    <submittedName>
        <fullName evidence="1">Uncharacterized protein</fullName>
    </submittedName>
</protein>
<keyword evidence="2" id="KW-1185">Reference proteome</keyword>
<evidence type="ECO:0000313" key="2">
    <source>
        <dbReference type="Proteomes" id="UP000054843"/>
    </source>
</evidence>
<dbReference type="AlphaFoldDB" id="A0A0V1MB17"/>
<sequence>LITNEGKCGDHKRVEISSSMKNNYQDALHPQGARWSVGRTEIVTATGGYLVLLSIVTKARIPTYKE</sequence>
<dbReference type="Proteomes" id="UP000054843">
    <property type="component" value="Unassembled WGS sequence"/>
</dbReference>
<evidence type="ECO:0000313" key="1">
    <source>
        <dbReference type="EMBL" id="KRZ68835.1"/>
    </source>
</evidence>
<proteinExistence type="predicted"/>
<accession>A0A0V1MB17</accession>
<feature type="non-terminal residue" evidence="1">
    <location>
        <position position="66"/>
    </location>
</feature>
<comment type="caution">
    <text evidence="1">The sequence shown here is derived from an EMBL/GenBank/DDBJ whole genome shotgun (WGS) entry which is preliminary data.</text>
</comment>
<gene>
    <name evidence="1" type="ORF">T10_1633</name>
</gene>
<feature type="non-terminal residue" evidence="1">
    <location>
        <position position="1"/>
    </location>
</feature>
<organism evidence="1 2">
    <name type="scientific">Trichinella papuae</name>
    <dbReference type="NCBI Taxonomy" id="268474"/>
    <lineage>
        <taxon>Eukaryota</taxon>
        <taxon>Metazoa</taxon>
        <taxon>Ecdysozoa</taxon>
        <taxon>Nematoda</taxon>
        <taxon>Enoplea</taxon>
        <taxon>Dorylaimia</taxon>
        <taxon>Trichinellida</taxon>
        <taxon>Trichinellidae</taxon>
        <taxon>Trichinella</taxon>
    </lineage>
</organism>
<name>A0A0V1MB17_9BILA</name>